<feature type="transmembrane region" description="Helical" evidence="8">
    <location>
        <begin position="328"/>
        <end position="349"/>
    </location>
</feature>
<evidence type="ECO:0000313" key="10">
    <source>
        <dbReference type="EMBL" id="ABU89562.1"/>
    </source>
</evidence>
<dbReference type="PANTHER" id="PTHR11920">
    <property type="entry name" value="GUANYLYL CYCLASE"/>
    <property type="match status" value="1"/>
</dbReference>
<comment type="subcellular location">
    <subcellularLocation>
        <location evidence="1">Membrane</location>
    </subcellularLocation>
</comment>
<dbReference type="InterPro" id="IPR001054">
    <property type="entry name" value="A/G_cyclase"/>
</dbReference>
<dbReference type="SMART" id="SM00044">
    <property type="entry name" value="CYCc"/>
    <property type="match status" value="1"/>
</dbReference>
<dbReference type="GO" id="GO:0000166">
    <property type="term" value="F:nucleotide binding"/>
    <property type="evidence" value="ECO:0007669"/>
    <property type="project" value="UniProtKB-KW"/>
</dbReference>
<dbReference type="PANTHER" id="PTHR11920:SF487">
    <property type="entry name" value="ADENYLATE CYCLASE, GERMINATION SPECIFIC"/>
    <property type="match status" value="1"/>
</dbReference>
<dbReference type="EMBL" id="EF612188">
    <property type="protein sequence ID" value="ABU89562.1"/>
    <property type="molecule type" value="Genomic_DNA"/>
</dbReference>
<keyword evidence="4 8" id="KW-1133">Transmembrane helix</keyword>
<dbReference type="InterPro" id="IPR029787">
    <property type="entry name" value="Nucleotide_cyclase"/>
</dbReference>
<dbReference type="GO" id="GO:0004383">
    <property type="term" value="F:guanylate cyclase activity"/>
    <property type="evidence" value="ECO:0007669"/>
    <property type="project" value="TreeGrafter"/>
</dbReference>
<evidence type="ECO:0000256" key="4">
    <source>
        <dbReference type="ARBA" id="ARBA00022989"/>
    </source>
</evidence>
<feature type="domain" description="Guanylate cyclase" evidence="9">
    <location>
        <begin position="396"/>
        <end position="526"/>
    </location>
</feature>
<keyword evidence="6 7" id="KW-0456">Lyase</keyword>
<dbReference type="GO" id="GO:0035556">
    <property type="term" value="P:intracellular signal transduction"/>
    <property type="evidence" value="ECO:0007669"/>
    <property type="project" value="InterPro"/>
</dbReference>
<dbReference type="Pfam" id="PF00211">
    <property type="entry name" value="Guanylate_cyc"/>
    <property type="match status" value="1"/>
</dbReference>
<evidence type="ECO:0000256" key="8">
    <source>
        <dbReference type="SAM" id="Phobius"/>
    </source>
</evidence>
<gene>
    <name evidence="10" type="primary">AcgA</name>
</gene>
<protein>
    <submittedName>
        <fullName evidence="10">Adenylyl cyclase G</fullName>
    </submittedName>
</protein>
<dbReference type="CDD" id="cd07302">
    <property type="entry name" value="CHD"/>
    <property type="match status" value="1"/>
</dbReference>
<reference evidence="10" key="1">
    <citation type="journal article" date="2008" name="Mol. Biol. Evol.">
        <title>From drought sensing to developmental control: evolution of cyclic AMP signaling in social amoebas.</title>
        <authorList>
            <person name="Ritchie A.V."/>
            <person name="van Es S."/>
            <person name="Fouquet C."/>
            <person name="Schaap P."/>
        </authorList>
    </citation>
    <scope>NUCLEOTIDE SEQUENCE</scope>
    <source>
        <strain evidence="10">71-2</strain>
    </source>
</reference>
<dbReference type="GO" id="GO:0001653">
    <property type="term" value="F:peptide receptor activity"/>
    <property type="evidence" value="ECO:0007669"/>
    <property type="project" value="TreeGrafter"/>
</dbReference>
<feature type="transmembrane region" description="Helical" evidence="8">
    <location>
        <begin position="30"/>
        <end position="57"/>
    </location>
</feature>
<evidence type="ECO:0000256" key="5">
    <source>
        <dbReference type="ARBA" id="ARBA00023136"/>
    </source>
</evidence>
<evidence type="ECO:0000256" key="3">
    <source>
        <dbReference type="ARBA" id="ARBA00022741"/>
    </source>
</evidence>
<accession>A8DXZ5</accession>
<proteinExistence type="inferred from homology"/>
<evidence type="ECO:0000256" key="2">
    <source>
        <dbReference type="ARBA" id="ARBA00022692"/>
    </source>
</evidence>
<name>A8DXZ5_9MYCE</name>
<dbReference type="GO" id="GO:0007168">
    <property type="term" value="P:receptor guanylyl cyclase signaling pathway"/>
    <property type="evidence" value="ECO:0007669"/>
    <property type="project" value="TreeGrafter"/>
</dbReference>
<evidence type="ECO:0000256" key="6">
    <source>
        <dbReference type="ARBA" id="ARBA00023239"/>
    </source>
</evidence>
<keyword evidence="5 8" id="KW-0472">Membrane</keyword>
<sequence>MKKSSCSSIKNSTSSNSFIKKCMKKEVFDGFSIGFILLLIIFVIIGIFFCIFTYVHYSKEENDNIRTDLERISKQICHYIELFCTTLETNSINIKALYYTIGQYDKNLFDIFLGTLDPIDSKNVYYTFSNRVEGKNRKQFEIQNNLTMSYFDYQTRQFHRILDDKDYYYPIIYVFHKFNTMDAIIGFDQSTDFDEEIQTSIRNNTITVGIVDSYLVFFVPIYKNRDEEIKTERKNYGMSSIFVPVDSLVYIAKQEVLFSDDINFFLISHNDRVLAQEFQYNFTCVSDIYKYQPFKQRIIYSTEFKIAFKTFKVILVTTLPFELSQKTFLPTLISIISSFIVCLSLFYLVDQKRKKITINQIINEKNHLIHKILPEEISKKLESGEDVVAERSNNASVFFLDIAGFTRFSSSHTPEQVIQVLIKIFNSIDLLCSKHNIEKIKTIGDAYMATCGLTPNSDDIKKNTSRMLNFALDVLNNIPNEFSYHLGLKVRIGIHCGPVISGVISGYSKPHFDVWGDSVNIASRMESTGLPGQIHVSDRVYRLTRPNYDYYEDSDVIQVKGKGKMKTWYLLGKKGEIDPFAIREKNFEIKFQLNDHYNNINTKGSPHYHIVSPNFIDSPDLSSKSSSANLQTGDKLNLSNGSTSSILSSTGSTSSVSSKIHPAERDNSFFDYYDEIEDEKYKFYQLKKIHEAIPEVDDQLNNQENNDTTSISITESKKKSSFLLDE</sequence>
<keyword evidence="3" id="KW-0547">Nucleotide-binding</keyword>
<dbReference type="InterPro" id="IPR050401">
    <property type="entry name" value="Cyclic_nucleotide_synthase"/>
</dbReference>
<dbReference type="GO" id="GO:0004016">
    <property type="term" value="F:adenylate cyclase activity"/>
    <property type="evidence" value="ECO:0007669"/>
    <property type="project" value="TreeGrafter"/>
</dbReference>
<organism evidence="10">
    <name type="scientific">Raperostelium minutum</name>
    <dbReference type="NCBI Taxonomy" id="35219"/>
    <lineage>
        <taxon>Eukaryota</taxon>
        <taxon>Amoebozoa</taxon>
        <taxon>Evosea</taxon>
        <taxon>Eumycetozoa</taxon>
        <taxon>Dictyostelia</taxon>
        <taxon>Dictyosteliales</taxon>
        <taxon>Raperosteliaceae</taxon>
        <taxon>Raperostelium</taxon>
    </lineage>
</organism>
<comment type="similarity">
    <text evidence="7">Belongs to the adenylyl cyclase class-4/guanylyl cyclase family.</text>
</comment>
<dbReference type="SUPFAM" id="SSF55073">
    <property type="entry name" value="Nucleotide cyclase"/>
    <property type="match status" value="1"/>
</dbReference>
<evidence type="ECO:0000256" key="1">
    <source>
        <dbReference type="ARBA" id="ARBA00004370"/>
    </source>
</evidence>
<dbReference type="PROSITE" id="PS00452">
    <property type="entry name" value="GUANYLATE_CYCLASE_1"/>
    <property type="match status" value="1"/>
</dbReference>
<dbReference type="GO" id="GO:0005886">
    <property type="term" value="C:plasma membrane"/>
    <property type="evidence" value="ECO:0007669"/>
    <property type="project" value="TreeGrafter"/>
</dbReference>
<dbReference type="PROSITE" id="PS50125">
    <property type="entry name" value="GUANYLATE_CYCLASE_2"/>
    <property type="match status" value="1"/>
</dbReference>
<evidence type="ECO:0000256" key="7">
    <source>
        <dbReference type="RuleBase" id="RU000405"/>
    </source>
</evidence>
<keyword evidence="2 8" id="KW-0812">Transmembrane</keyword>
<dbReference type="InterPro" id="IPR018297">
    <property type="entry name" value="A/G_cyclase_CS"/>
</dbReference>
<dbReference type="Gene3D" id="3.30.70.1230">
    <property type="entry name" value="Nucleotide cyclase"/>
    <property type="match status" value="1"/>
</dbReference>
<dbReference type="AlphaFoldDB" id="A8DXZ5"/>
<evidence type="ECO:0000259" key="9">
    <source>
        <dbReference type="PROSITE" id="PS50125"/>
    </source>
</evidence>